<dbReference type="PANTHER" id="PTHR30427">
    <property type="entry name" value="TRANSCRIPTIONAL ACTIVATOR PROTEIN LYSR"/>
    <property type="match status" value="1"/>
</dbReference>
<comment type="similarity">
    <text evidence="1">Belongs to the LysR transcriptional regulatory family.</text>
</comment>
<keyword evidence="3" id="KW-0238">DNA-binding</keyword>
<dbReference type="EMBL" id="JALGBI010000003">
    <property type="protein sequence ID" value="MCJ0765904.1"/>
    <property type="molecule type" value="Genomic_DNA"/>
</dbReference>
<keyword evidence="4" id="KW-0804">Transcription</keyword>
<dbReference type="PRINTS" id="PR00039">
    <property type="entry name" value="HTHLYSR"/>
</dbReference>
<keyword evidence="7" id="KW-1185">Reference proteome</keyword>
<protein>
    <submittedName>
        <fullName evidence="6">LysR family transcriptional regulator</fullName>
    </submittedName>
</protein>
<accession>A0A9X2AQ18</accession>
<dbReference type="PANTHER" id="PTHR30427:SF1">
    <property type="entry name" value="TRANSCRIPTIONAL ACTIVATOR PROTEIN LYSR"/>
    <property type="match status" value="1"/>
</dbReference>
<comment type="caution">
    <text evidence="6">The sequence shown here is derived from an EMBL/GenBank/DDBJ whole genome shotgun (WGS) entry which is preliminary data.</text>
</comment>
<dbReference type="InterPro" id="IPR036390">
    <property type="entry name" value="WH_DNA-bd_sf"/>
</dbReference>
<dbReference type="Proteomes" id="UP001139447">
    <property type="component" value="Unassembled WGS sequence"/>
</dbReference>
<evidence type="ECO:0000313" key="6">
    <source>
        <dbReference type="EMBL" id="MCJ0765904.1"/>
    </source>
</evidence>
<evidence type="ECO:0000256" key="3">
    <source>
        <dbReference type="ARBA" id="ARBA00023125"/>
    </source>
</evidence>
<name>A0A9X2AQ18_9BURK</name>
<evidence type="ECO:0000256" key="1">
    <source>
        <dbReference type="ARBA" id="ARBA00009437"/>
    </source>
</evidence>
<dbReference type="SUPFAM" id="SSF53850">
    <property type="entry name" value="Periplasmic binding protein-like II"/>
    <property type="match status" value="1"/>
</dbReference>
<dbReference type="GO" id="GO:0010628">
    <property type="term" value="P:positive regulation of gene expression"/>
    <property type="evidence" value="ECO:0007669"/>
    <property type="project" value="TreeGrafter"/>
</dbReference>
<sequence length="302" mass="33419">MTLGKISERQIEVFRTLMIAGTLSAAARKLYVSQPGLSVTLRRFEDQLGITLFERMAGRLVPTEEAHRIFEEIERVYGQFDQLIDAIHSIARGDTAMFRFGCSPSVGLRLAPKALRLMTAQHSERRYYCDVLAEKDIRDYLGFGRGACVASIATLDDPAVASTVVATGRLVCLMPKRHRLARRASVAPRELERETLISFEAEVTHGRFIEATYKKSGASRNVKIFVRFVESAISLVSEGLGLALIDEFSAIGCGPLGLVAVPLEDSVDIPVYVYWSKSRPRPRSVEEFIEALGAAHAMTRPA</sequence>
<evidence type="ECO:0000313" key="7">
    <source>
        <dbReference type="Proteomes" id="UP001139447"/>
    </source>
</evidence>
<gene>
    <name evidence="6" type="ORF">MMF98_22035</name>
</gene>
<proteinExistence type="inferred from homology"/>
<dbReference type="RefSeq" id="WP_243309490.1">
    <property type="nucleotide sequence ID" value="NZ_JALGBI010000003.1"/>
</dbReference>
<feature type="domain" description="HTH lysR-type" evidence="5">
    <location>
        <begin position="6"/>
        <end position="63"/>
    </location>
</feature>
<dbReference type="InterPro" id="IPR005119">
    <property type="entry name" value="LysR_subst-bd"/>
</dbReference>
<keyword evidence="2" id="KW-0805">Transcription regulation</keyword>
<dbReference type="PROSITE" id="PS50931">
    <property type="entry name" value="HTH_LYSR"/>
    <property type="match status" value="1"/>
</dbReference>
<evidence type="ECO:0000256" key="2">
    <source>
        <dbReference type="ARBA" id="ARBA00023015"/>
    </source>
</evidence>
<dbReference type="SUPFAM" id="SSF46785">
    <property type="entry name" value="Winged helix' DNA-binding domain"/>
    <property type="match status" value="1"/>
</dbReference>
<dbReference type="Pfam" id="PF03466">
    <property type="entry name" value="LysR_substrate"/>
    <property type="match status" value="1"/>
</dbReference>
<organism evidence="6 7">
    <name type="scientific">Variovorax terrae</name>
    <dbReference type="NCBI Taxonomy" id="2923278"/>
    <lineage>
        <taxon>Bacteria</taxon>
        <taxon>Pseudomonadati</taxon>
        <taxon>Pseudomonadota</taxon>
        <taxon>Betaproteobacteria</taxon>
        <taxon>Burkholderiales</taxon>
        <taxon>Comamonadaceae</taxon>
        <taxon>Variovorax</taxon>
    </lineage>
</organism>
<evidence type="ECO:0000259" key="5">
    <source>
        <dbReference type="PROSITE" id="PS50931"/>
    </source>
</evidence>
<dbReference type="GO" id="GO:0003700">
    <property type="term" value="F:DNA-binding transcription factor activity"/>
    <property type="evidence" value="ECO:0007669"/>
    <property type="project" value="InterPro"/>
</dbReference>
<dbReference type="InterPro" id="IPR000847">
    <property type="entry name" value="LysR_HTH_N"/>
</dbReference>
<reference evidence="6" key="1">
    <citation type="submission" date="2022-03" db="EMBL/GenBank/DDBJ databases">
        <authorList>
            <person name="Woo C.Y."/>
        </authorList>
    </citation>
    <scope>NUCLEOTIDE SEQUENCE</scope>
    <source>
        <strain evidence="6">CYS-02</strain>
    </source>
</reference>
<dbReference type="InterPro" id="IPR036388">
    <property type="entry name" value="WH-like_DNA-bd_sf"/>
</dbReference>
<dbReference type="Gene3D" id="1.10.10.10">
    <property type="entry name" value="Winged helix-like DNA-binding domain superfamily/Winged helix DNA-binding domain"/>
    <property type="match status" value="1"/>
</dbReference>
<dbReference type="AlphaFoldDB" id="A0A9X2AQ18"/>
<dbReference type="Pfam" id="PF00126">
    <property type="entry name" value="HTH_1"/>
    <property type="match status" value="1"/>
</dbReference>
<dbReference type="Gene3D" id="3.40.190.290">
    <property type="match status" value="1"/>
</dbReference>
<evidence type="ECO:0000256" key="4">
    <source>
        <dbReference type="ARBA" id="ARBA00023163"/>
    </source>
</evidence>
<dbReference type="GO" id="GO:0043565">
    <property type="term" value="F:sequence-specific DNA binding"/>
    <property type="evidence" value="ECO:0007669"/>
    <property type="project" value="TreeGrafter"/>
</dbReference>